<dbReference type="EMBL" id="CP002776">
    <property type="protein sequence ID" value="AEG31317.1"/>
    <property type="molecule type" value="Genomic_DNA"/>
</dbReference>
<dbReference type="KEGG" id="tcy:Thicy_0544"/>
<dbReference type="RefSeq" id="WP_013835098.1">
    <property type="nucleotide sequence ID" value="NC_015581.1"/>
</dbReference>
<feature type="domain" description="WCX" evidence="2">
    <location>
        <begin position="252"/>
        <end position="328"/>
    </location>
</feature>
<dbReference type="STRING" id="717773.Thicy_0544"/>
<dbReference type="InterPro" id="IPR026881">
    <property type="entry name" value="WYL_dom"/>
</dbReference>
<evidence type="ECO:0000313" key="3">
    <source>
        <dbReference type="EMBL" id="AEG31317.1"/>
    </source>
</evidence>
<feature type="domain" description="WYL" evidence="1">
    <location>
        <begin position="151"/>
        <end position="220"/>
    </location>
</feature>
<dbReference type="PANTHER" id="PTHR34580:SF1">
    <property type="entry name" value="PROTEIN PAFC"/>
    <property type="match status" value="1"/>
</dbReference>
<dbReference type="Proteomes" id="UP000009232">
    <property type="component" value="Chromosome"/>
</dbReference>
<gene>
    <name evidence="3" type="ordered locus">Thicy_0544</name>
</gene>
<sequence>MNDACLRRIQTLRLLPKAPARISVTRIHEALVGQGFDIDKRSIQRDLNTLSTLFAIESDGNKDIPGWYWKKDAEKLELPEMEPAVALSFKMVKGFLERFMPPSTLADLREYFQHADQVLNNLPENHLADWSDKVALLSRSQPLLSPVIADDVLNQVYTALLTDKQLIGQYQPRHEADAKSYTLNPLGLVVLDKMIYLLATVKDYRDVRQFALHRFHQAEVSKETAVPVYNFNLQRYIQQGKFEYLVGSEQFIKLKLAISETMAFHLTESPLSDNQTIKFDKPTERLILRAEVKNTQQLRWWLMSFGAEVEVLAPKALRHNFTELSQKLAGIYGASNDSDGTASEL</sequence>
<organism evidence="3 4">
    <name type="scientific">Thiomicrospira cyclica (strain DSM 14477 / JCM 11371 / ALM1)</name>
    <name type="common">Thioalkalimicrobium cyclicum</name>
    <dbReference type="NCBI Taxonomy" id="717773"/>
    <lineage>
        <taxon>Bacteria</taxon>
        <taxon>Pseudomonadati</taxon>
        <taxon>Pseudomonadota</taxon>
        <taxon>Gammaproteobacteria</taxon>
        <taxon>Thiotrichales</taxon>
        <taxon>Piscirickettsiaceae</taxon>
        <taxon>Thiomicrospira</taxon>
    </lineage>
</organism>
<name>F6DBT1_THICA</name>
<dbReference type="Pfam" id="PF25583">
    <property type="entry name" value="WCX"/>
    <property type="match status" value="1"/>
</dbReference>
<proteinExistence type="predicted"/>
<dbReference type="Pfam" id="PF13280">
    <property type="entry name" value="WYL"/>
    <property type="match status" value="1"/>
</dbReference>
<dbReference type="AlphaFoldDB" id="F6DBT1"/>
<dbReference type="InterPro" id="IPR057727">
    <property type="entry name" value="WCX_dom"/>
</dbReference>
<dbReference type="OrthoDB" id="8595817at2"/>
<dbReference type="PROSITE" id="PS52050">
    <property type="entry name" value="WYL"/>
    <property type="match status" value="1"/>
</dbReference>
<dbReference type="eggNOG" id="COG2378">
    <property type="taxonomic scope" value="Bacteria"/>
</dbReference>
<evidence type="ECO:0000259" key="1">
    <source>
        <dbReference type="Pfam" id="PF13280"/>
    </source>
</evidence>
<evidence type="ECO:0000313" key="4">
    <source>
        <dbReference type="Proteomes" id="UP000009232"/>
    </source>
</evidence>
<dbReference type="InterPro" id="IPR051534">
    <property type="entry name" value="CBASS_pafABC_assoc_protein"/>
</dbReference>
<dbReference type="HOGENOM" id="CLU_041141_0_1_6"/>
<protein>
    <submittedName>
        <fullName evidence="3">Transcriptional regulator-like protein</fullName>
    </submittedName>
</protein>
<accession>F6DBT1</accession>
<evidence type="ECO:0000259" key="2">
    <source>
        <dbReference type="Pfam" id="PF25583"/>
    </source>
</evidence>
<dbReference type="PANTHER" id="PTHR34580">
    <property type="match status" value="1"/>
</dbReference>
<keyword evidence="4" id="KW-1185">Reference proteome</keyword>
<reference evidence="3 4" key="1">
    <citation type="submission" date="2011-05" db="EMBL/GenBank/DDBJ databases">
        <title>Complete sequence of Thioalkalimicrobium cyclicum ALM1.</title>
        <authorList>
            <consortium name="US DOE Joint Genome Institute"/>
            <person name="Lucas S."/>
            <person name="Han J."/>
            <person name="Lapidus A."/>
            <person name="Cheng J.-F."/>
            <person name="Goodwin L."/>
            <person name="Pitluck S."/>
            <person name="Peters L."/>
            <person name="Mikhailova N."/>
            <person name="Davenport K."/>
            <person name="Han C."/>
            <person name="Tapia R."/>
            <person name="Land M."/>
            <person name="Hauser L."/>
            <person name="Kyrpides N."/>
            <person name="Ivanova N."/>
            <person name="Pagani I."/>
            <person name="Kappler U."/>
            <person name="Woyke T."/>
        </authorList>
    </citation>
    <scope>NUCLEOTIDE SEQUENCE [LARGE SCALE GENOMIC DNA]</scope>
    <source>
        <strain evidence="4">DSM 14477 / JCM 11371 / ALM1</strain>
    </source>
</reference>